<reference evidence="10" key="1">
    <citation type="submission" date="2014-09" db="EMBL/GenBank/DDBJ databases">
        <authorList>
            <person name="Sharma Rahul"/>
            <person name="Thines Marco"/>
        </authorList>
    </citation>
    <scope>NUCLEOTIDE SEQUENCE [LARGE SCALE GENOMIC DNA]</scope>
</reference>
<dbReference type="FunFam" id="3.40.50.300:FF:000579">
    <property type="entry name" value="GPN-loop GTPase"/>
    <property type="match status" value="1"/>
</dbReference>
<evidence type="ECO:0000256" key="5">
    <source>
        <dbReference type="ARBA" id="ARBA00022801"/>
    </source>
</evidence>
<dbReference type="Pfam" id="PF03029">
    <property type="entry name" value="ATP_bind_1"/>
    <property type="match status" value="1"/>
</dbReference>
<evidence type="ECO:0000313" key="10">
    <source>
        <dbReference type="Proteomes" id="UP000054845"/>
    </source>
</evidence>
<dbReference type="InterPro" id="IPR004130">
    <property type="entry name" value="Gpn"/>
</dbReference>
<dbReference type="InterPro" id="IPR030230">
    <property type="entry name" value="Gpn1/Npa3/XAB1"/>
</dbReference>
<dbReference type="CDD" id="cd17870">
    <property type="entry name" value="GPN1"/>
    <property type="match status" value="1"/>
</dbReference>
<feature type="compositionally biased region" description="Polar residues" evidence="8">
    <location>
        <begin position="403"/>
        <end position="412"/>
    </location>
</feature>
<dbReference type="AlphaFoldDB" id="A0A0P1BB16"/>
<dbReference type="STRING" id="401625.A0A0P1BB16"/>
<evidence type="ECO:0000256" key="1">
    <source>
        <dbReference type="ARBA" id="ARBA00005290"/>
    </source>
</evidence>
<evidence type="ECO:0000313" key="9">
    <source>
        <dbReference type="EMBL" id="CEH13295.1"/>
    </source>
</evidence>
<dbReference type="GO" id="GO:0005737">
    <property type="term" value="C:cytoplasm"/>
    <property type="evidence" value="ECO:0007669"/>
    <property type="project" value="UniProtKB-SubCell"/>
</dbReference>
<dbReference type="PANTHER" id="PTHR21231:SF8">
    <property type="entry name" value="GPN-LOOP GTPASE 1"/>
    <property type="match status" value="1"/>
</dbReference>
<name>A0A0P1BB16_9BASI</name>
<dbReference type="GO" id="GO:0005525">
    <property type="term" value="F:GTP binding"/>
    <property type="evidence" value="ECO:0007669"/>
    <property type="project" value="UniProtKB-KW"/>
</dbReference>
<evidence type="ECO:0000256" key="3">
    <source>
        <dbReference type="ARBA" id="ARBA00022553"/>
    </source>
</evidence>
<dbReference type="InterPro" id="IPR027417">
    <property type="entry name" value="P-loop_NTPase"/>
</dbReference>
<dbReference type="Gene3D" id="3.40.50.300">
    <property type="entry name" value="P-loop containing nucleotide triphosphate hydrolases"/>
    <property type="match status" value="1"/>
</dbReference>
<evidence type="ECO:0000256" key="6">
    <source>
        <dbReference type="ARBA" id="ARBA00023134"/>
    </source>
</evidence>
<evidence type="ECO:0000256" key="8">
    <source>
        <dbReference type="SAM" id="MobiDB-lite"/>
    </source>
</evidence>
<comment type="function">
    <text evidence="7">Small GTPase required for proper nuclear import of RNA polymerase II (RNAPII). May act at an RNAP assembly step prior to nuclear import.</text>
</comment>
<feature type="region of interest" description="Disordered" evidence="8">
    <location>
        <begin position="243"/>
        <end position="264"/>
    </location>
</feature>
<dbReference type="OrthoDB" id="243313at2759"/>
<evidence type="ECO:0000256" key="2">
    <source>
        <dbReference type="ARBA" id="ARBA00022490"/>
    </source>
</evidence>
<keyword evidence="4 7" id="KW-0547">Nucleotide-binding</keyword>
<proteinExistence type="inferred from homology"/>
<organism evidence="9 10">
    <name type="scientific">Ceraceosorus bombacis</name>
    <dbReference type="NCBI Taxonomy" id="401625"/>
    <lineage>
        <taxon>Eukaryota</taxon>
        <taxon>Fungi</taxon>
        <taxon>Dikarya</taxon>
        <taxon>Basidiomycota</taxon>
        <taxon>Ustilaginomycotina</taxon>
        <taxon>Exobasidiomycetes</taxon>
        <taxon>Ceraceosorales</taxon>
        <taxon>Ceraceosoraceae</taxon>
        <taxon>Ceraceosorus</taxon>
    </lineage>
</organism>
<dbReference type="PANTHER" id="PTHR21231">
    <property type="entry name" value="XPA-BINDING PROTEIN 1-RELATED"/>
    <property type="match status" value="1"/>
</dbReference>
<dbReference type="GO" id="GO:0003924">
    <property type="term" value="F:GTPase activity"/>
    <property type="evidence" value="ECO:0007669"/>
    <property type="project" value="InterPro"/>
</dbReference>
<feature type="region of interest" description="Disordered" evidence="8">
    <location>
        <begin position="1"/>
        <end position="34"/>
    </location>
</feature>
<evidence type="ECO:0000256" key="7">
    <source>
        <dbReference type="RuleBase" id="RU365059"/>
    </source>
</evidence>
<keyword evidence="2 7" id="KW-0963">Cytoplasm</keyword>
<comment type="subcellular location">
    <subcellularLocation>
        <location evidence="7">Cytoplasm</location>
    </subcellularLocation>
    <subcellularLocation>
        <location evidence="7">Nucleus</location>
    </subcellularLocation>
</comment>
<keyword evidence="5 7" id="KW-0378">Hydrolase</keyword>
<keyword evidence="6 7" id="KW-0342">GTP-binding</keyword>
<comment type="subunit">
    <text evidence="7">Binds to RNA polymerase II.</text>
</comment>
<keyword evidence="10" id="KW-1185">Reference proteome</keyword>
<feature type="region of interest" description="Disordered" evidence="8">
    <location>
        <begin position="348"/>
        <end position="435"/>
    </location>
</feature>
<keyword evidence="3" id="KW-0597">Phosphoprotein</keyword>
<comment type="similarity">
    <text evidence="1 7">Belongs to the GPN-loop GTPase family.</text>
</comment>
<dbReference type="EC" id="3.6.5.-" evidence="7"/>
<sequence>MAQFPPSGPSVPHIDASSVPSGPSSSSTLPEPPKATSILLIGMAGSGKSTFAGALSRFATTSESVPSKSKDEETQPYMVNLDPAVLKTGYEPNVDIRDTVDYKRVMEEYNLGPNGGILTSLNLFTTKYDQVLSILERRAQEVDYIVHDTPGQIEIFTWSASGSIITSALASSMPTCVAYVIDTPRTTAPATFMSNMLYACSIMYKTRLPFILVFNKTDVQPSAFATEWMSDFEAFQAALNEGNATEPSSVATSRPGSGRRRTGEDAGYINSLMNSMALVLDEFYSNLRTVSVSSVTGEGLPDFFSAVDEARTEYLADYRPELERLAKAKAEARDKKKKQELERLMKDMKMGGAAPSRGGVSSTAGAQEEDEGSYGDRYEGDGQIIDPDPDEETGTDAMGWKNLRSQAEQRQTGPGIATSAPTTNSFNDGKWPSIR</sequence>
<evidence type="ECO:0000256" key="4">
    <source>
        <dbReference type="ARBA" id="ARBA00022741"/>
    </source>
</evidence>
<dbReference type="GO" id="GO:0005634">
    <property type="term" value="C:nucleus"/>
    <property type="evidence" value="ECO:0007669"/>
    <property type="project" value="UniProtKB-SubCell"/>
</dbReference>
<feature type="compositionally biased region" description="Low complexity" evidence="8">
    <location>
        <begin position="17"/>
        <end position="29"/>
    </location>
</feature>
<dbReference type="SUPFAM" id="SSF52540">
    <property type="entry name" value="P-loop containing nucleoside triphosphate hydrolases"/>
    <property type="match status" value="1"/>
</dbReference>
<dbReference type="Proteomes" id="UP000054845">
    <property type="component" value="Unassembled WGS sequence"/>
</dbReference>
<accession>A0A0P1BB16</accession>
<protein>
    <recommendedName>
        <fullName evidence="7">GPN-loop GTPase</fullName>
        <ecNumber evidence="7">3.6.5.-</ecNumber>
    </recommendedName>
</protein>
<dbReference type="EMBL" id="CCYA01000217">
    <property type="protein sequence ID" value="CEH13295.1"/>
    <property type="molecule type" value="Genomic_DNA"/>
</dbReference>